<dbReference type="Proteomes" id="UP000270299">
    <property type="component" value="Unassembled WGS sequence"/>
</dbReference>
<dbReference type="SUPFAM" id="SSF52266">
    <property type="entry name" value="SGNH hydrolase"/>
    <property type="match status" value="1"/>
</dbReference>
<organism evidence="3 4">
    <name type="scientific">Mycetocola manganoxydans</name>
    <dbReference type="NCBI Taxonomy" id="699879"/>
    <lineage>
        <taxon>Bacteria</taxon>
        <taxon>Bacillati</taxon>
        <taxon>Actinomycetota</taxon>
        <taxon>Actinomycetes</taxon>
        <taxon>Micrococcales</taxon>
        <taxon>Microbacteriaceae</taxon>
        <taxon>Mycetocola</taxon>
    </lineage>
</organism>
<evidence type="ECO:0000313" key="4">
    <source>
        <dbReference type="Proteomes" id="UP000270299"/>
    </source>
</evidence>
<accession>A0A3L6ZZ93</accession>
<dbReference type="AlphaFoldDB" id="A0A3L6ZZ93"/>
<dbReference type="PROSITE" id="PS51257">
    <property type="entry name" value="PROKAR_LIPOPROTEIN"/>
    <property type="match status" value="1"/>
</dbReference>
<dbReference type="RefSeq" id="WP_121671531.1">
    <property type="nucleotide sequence ID" value="NZ_BMXM01000002.1"/>
</dbReference>
<feature type="signal peptide" evidence="1">
    <location>
        <begin position="1"/>
        <end position="33"/>
    </location>
</feature>
<comment type="caution">
    <text evidence="3">The sequence shown here is derived from an EMBL/GenBank/DDBJ whole genome shotgun (WGS) entry which is preliminary data.</text>
</comment>
<dbReference type="InterPro" id="IPR013830">
    <property type="entry name" value="SGNH_hydro"/>
</dbReference>
<dbReference type="Gene3D" id="3.40.50.1110">
    <property type="entry name" value="SGNH hydrolase"/>
    <property type="match status" value="1"/>
</dbReference>
<evidence type="ECO:0000256" key="1">
    <source>
        <dbReference type="SAM" id="SignalP"/>
    </source>
</evidence>
<protein>
    <submittedName>
        <fullName evidence="3">SGNH/GDSL hydrolase family protein</fullName>
    </submittedName>
</protein>
<dbReference type="OrthoDB" id="8215557at2"/>
<evidence type="ECO:0000313" key="3">
    <source>
        <dbReference type="EMBL" id="RLP73366.1"/>
    </source>
</evidence>
<proteinExistence type="predicted"/>
<feature type="chain" id="PRO_5039276578" evidence="1">
    <location>
        <begin position="34"/>
        <end position="235"/>
    </location>
</feature>
<dbReference type="CDD" id="cd00229">
    <property type="entry name" value="SGNH_hydrolase"/>
    <property type="match status" value="1"/>
</dbReference>
<evidence type="ECO:0000259" key="2">
    <source>
        <dbReference type="Pfam" id="PF13472"/>
    </source>
</evidence>
<dbReference type="InterPro" id="IPR036514">
    <property type="entry name" value="SGNH_hydro_sf"/>
</dbReference>
<dbReference type="GO" id="GO:0016787">
    <property type="term" value="F:hydrolase activity"/>
    <property type="evidence" value="ECO:0007669"/>
    <property type="project" value="UniProtKB-KW"/>
</dbReference>
<keyword evidence="1" id="KW-0732">Signal</keyword>
<feature type="domain" description="SGNH hydrolase-type esterase" evidence="2">
    <location>
        <begin position="50"/>
        <end position="224"/>
    </location>
</feature>
<sequence>MNSSRATRAPRLRRGLVVLAVTAGLGLSGCASPAVSAPAPTKATQPIAVFIGDSYTSGYGASIPTLAWASLVASGEGWKAVNLGRGGTGYLATSGLNGCGKEYCPNYQEMVAEAVKNRPDVVVVAGGQNDFTAFTEDPDATRAAIEATYDSLREGLPDARIIAVGPSIPAARAAGPTSTTFDALVKEAAESVGGSHISLIDPPIFTAAMILPDAAHVNDEGHAAIAARIEEALAD</sequence>
<dbReference type="EMBL" id="RCUV01000002">
    <property type="protein sequence ID" value="RLP73366.1"/>
    <property type="molecule type" value="Genomic_DNA"/>
</dbReference>
<keyword evidence="3" id="KW-0378">Hydrolase</keyword>
<dbReference type="Pfam" id="PF13472">
    <property type="entry name" value="Lipase_GDSL_2"/>
    <property type="match status" value="1"/>
</dbReference>
<reference evidence="3 4" key="1">
    <citation type="submission" date="2018-10" db="EMBL/GenBank/DDBJ databases">
        <authorList>
            <person name="Li J."/>
        </authorList>
    </citation>
    <scope>NUCLEOTIDE SEQUENCE [LARGE SCALE GENOMIC DNA]</scope>
    <source>
        <strain evidence="3 4">CCTCC AB209002</strain>
    </source>
</reference>
<gene>
    <name evidence="3" type="ORF">D9V29_01320</name>
</gene>
<keyword evidence="4" id="KW-1185">Reference proteome</keyword>
<name>A0A3L6ZZ93_9MICO</name>